<name>A0A9P6Y4L4_RHIOR</name>
<dbReference type="CDD" id="cd02440">
    <property type="entry name" value="AdoMet_MTases"/>
    <property type="match status" value="1"/>
</dbReference>
<accession>A0A9P6Y4L4</accession>
<feature type="domain" description="PHD-type" evidence="8">
    <location>
        <begin position="123"/>
        <end position="177"/>
    </location>
</feature>
<comment type="subunit">
    <text evidence="4">Component of a multi-subunit COQ enzyme complex, composed of at least COQ3, COQ4, COQ5, COQ6, COQ7 and COQ9.</text>
</comment>
<evidence type="ECO:0000313" key="10">
    <source>
        <dbReference type="EMBL" id="KAG1539092.1"/>
    </source>
</evidence>
<proteinExistence type="inferred from homology"/>
<reference evidence="10" key="1">
    <citation type="journal article" date="2020" name="Microb. Genom.">
        <title>Genetic diversity of clinical and environmental Mucorales isolates obtained from an investigation of mucormycosis cases among solid organ transplant recipients.</title>
        <authorList>
            <person name="Nguyen M.H."/>
            <person name="Kaul D."/>
            <person name="Muto C."/>
            <person name="Cheng S.J."/>
            <person name="Richter R.A."/>
            <person name="Bruno V.M."/>
            <person name="Liu G."/>
            <person name="Beyhan S."/>
            <person name="Sundermann A.J."/>
            <person name="Mounaud S."/>
            <person name="Pasculle A.W."/>
            <person name="Nierman W.C."/>
            <person name="Driscoll E."/>
            <person name="Cumbie R."/>
            <person name="Clancy C.J."/>
            <person name="Dupont C.L."/>
        </authorList>
    </citation>
    <scope>NUCLEOTIDE SEQUENCE</scope>
    <source>
        <strain evidence="10">GL16</strain>
    </source>
</reference>
<feature type="binding site" evidence="4">
    <location>
        <position position="524"/>
    </location>
    <ligand>
        <name>S-adenosyl-L-methionine</name>
        <dbReference type="ChEBI" id="CHEBI:59789"/>
    </ligand>
</feature>
<dbReference type="InterPro" id="IPR001965">
    <property type="entry name" value="Znf_PHD"/>
</dbReference>
<comment type="catalytic activity">
    <reaction evidence="4">
        <text>a 3,4-dihydroxy-5-(all-trans-polyprenyl)benzoate + S-adenosyl-L-methionine = a 4-hydroxy-3-methoxy-5-(all-trans-polyprenyl)benzoate + S-adenosyl-L-homocysteine + H(+)</text>
        <dbReference type="Rhea" id="RHEA:44452"/>
        <dbReference type="Rhea" id="RHEA-COMP:10930"/>
        <dbReference type="Rhea" id="RHEA-COMP:10931"/>
        <dbReference type="ChEBI" id="CHEBI:15378"/>
        <dbReference type="ChEBI" id="CHEBI:57856"/>
        <dbReference type="ChEBI" id="CHEBI:59789"/>
        <dbReference type="ChEBI" id="CHEBI:64694"/>
        <dbReference type="ChEBI" id="CHEBI:84443"/>
        <dbReference type="EC" id="2.1.1.114"/>
    </reaction>
</comment>
<dbReference type="CDD" id="cd15542">
    <property type="entry name" value="PHD_UBR7"/>
    <property type="match status" value="1"/>
</dbReference>
<dbReference type="SUPFAM" id="SSF53335">
    <property type="entry name" value="S-adenosyl-L-methionine-dependent methyltransferases"/>
    <property type="match status" value="1"/>
</dbReference>
<dbReference type="InterPro" id="IPR019787">
    <property type="entry name" value="Znf_PHD-finger"/>
</dbReference>
<keyword evidence="4" id="KW-0496">Mitochondrion</keyword>
<keyword evidence="3" id="KW-0862">Zinc</keyword>
<sequence>MTHSNDSILTALDYIQNQEQLEKEAREALPGKFEKCTFPLGYIRQPLYACKTCSPDNPAGMCYSCSMTCHAEHELFELFPKRHFRCDCGLNDKFNNHPCALMIPAKRIIKVNDENKYGHNFQGLYCRCNQPYEPEKEEGTMFQCILCEDWFHDRCIGNIPESIEDFDCYVCRDCTKKYPFVMNGKDKRFSFGLSKGDDIIKTWVLPNKVIEDKKLTAQTNEDREYVDVIEKDKKPLESVIQASETVSEQKGKEENLEENKEPTKPVIPINEAAPKENKEDVEEVNESLKLVIQTNEHTLEVKDEDVNITEASDESDNGMMIGTKRKLENEGEANTGVKKLKGGGCSNVDVNSLYEHDHIEVFLQEGWREGLCKCEKCLQEYKDNKIEFLFNEEQTHEPEEDEDAGRSLLEIGMEQLQRIDRVQVLESLMAYKDLARSKFSTIDKAEVQKFSDKAAEWWDPSGEFSMLQLFNTPRVSYIRDQLASTEEAKHGKPFEGKRMLDIGCGGGLLSEALVRLGGNVIGADASYDNIQMAKVHARQDPSLWQGPGKVEYRNTTAEELLANKESFDVVLAMEIIEHVNQPLEFLRTCANLTRPGGDLFLSTMSRTPAAYFLTVFLAEKVLGLVHDGTHDWSKYIKTSEMRNAIESFGNEWSVKDVRGISWDPLSRKWKLANRNGLVGIGGLDSLEVNYIMRASRKK</sequence>
<evidence type="ECO:0000256" key="5">
    <source>
        <dbReference type="PROSITE-ProRule" id="PRU00146"/>
    </source>
</evidence>
<dbReference type="GO" id="GO:0031314">
    <property type="term" value="C:extrinsic component of mitochondrial inner membrane"/>
    <property type="evidence" value="ECO:0007669"/>
    <property type="project" value="UniProtKB-UniRule"/>
</dbReference>
<feature type="compositionally biased region" description="Basic and acidic residues" evidence="7">
    <location>
        <begin position="247"/>
        <end position="263"/>
    </location>
</feature>
<feature type="binding site" evidence="4">
    <location>
        <position position="474"/>
    </location>
    <ligand>
        <name>S-adenosyl-L-methionine</name>
        <dbReference type="ChEBI" id="CHEBI:59789"/>
    </ligand>
</feature>
<feature type="binding site" evidence="4">
    <location>
        <position position="578"/>
    </location>
    <ligand>
        <name>Mg(2+)</name>
        <dbReference type="ChEBI" id="CHEBI:18420"/>
    </ligand>
</feature>
<dbReference type="GO" id="GO:0032259">
    <property type="term" value="P:methylation"/>
    <property type="evidence" value="ECO:0007669"/>
    <property type="project" value="UniProtKB-KW"/>
</dbReference>
<dbReference type="PROSITE" id="PS51157">
    <property type="entry name" value="ZF_UBR"/>
    <property type="match status" value="1"/>
</dbReference>
<feature type="binding site" evidence="4">
    <location>
        <position position="573"/>
    </location>
    <ligand>
        <name>S-adenosyl-L-methionine</name>
        <dbReference type="ChEBI" id="CHEBI:59789"/>
    </ligand>
</feature>
<keyword evidence="4" id="KW-0808">Transferase</keyword>
<keyword evidence="4" id="KW-0460">Magnesium</keyword>
<dbReference type="SMART" id="SM00396">
    <property type="entry name" value="ZnF_UBR1"/>
    <property type="match status" value="1"/>
</dbReference>
<organism evidence="10 11">
    <name type="scientific">Rhizopus oryzae</name>
    <name type="common">Mucormycosis agent</name>
    <name type="synonym">Rhizopus arrhizus var. delemar</name>
    <dbReference type="NCBI Taxonomy" id="64495"/>
    <lineage>
        <taxon>Eukaryota</taxon>
        <taxon>Fungi</taxon>
        <taxon>Fungi incertae sedis</taxon>
        <taxon>Mucoromycota</taxon>
        <taxon>Mucoromycotina</taxon>
        <taxon>Mucoromycetes</taxon>
        <taxon>Mucorales</taxon>
        <taxon>Mucorineae</taxon>
        <taxon>Rhizopodaceae</taxon>
        <taxon>Rhizopus</taxon>
    </lineage>
</organism>
<dbReference type="HAMAP" id="MF_00472">
    <property type="entry name" value="UbiG"/>
    <property type="match status" value="1"/>
</dbReference>
<dbReference type="GO" id="GO:0010420">
    <property type="term" value="F:polyprenyldihydroxybenzoate methyltransferase activity"/>
    <property type="evidence" value="ECO:0007669"/>
    <property type="project" value="UniProtKB-UniRule"/>
</dbReference>
<dbReference type="InterPro" id="IPR003126">
    <property type="entry name" value="Znf_UBR"/>
</dbReference>
<comment type="catalytic activity">
    <reaction evidence="4">
        <text>a 3-demethylubiquinol + S-adenosyl-L-methionine = a ubiquinol + S-adenosyl-L-homocysteine + H(+)</text>
        <dbReference type="Rhea" id="RHEA:44380"/>
        <dbReference type="Rhea" id="RHEA-COMP:9566"/>
        <dbReference type="Rhea" id="RHEA-COMP:10914"/>
        <dbReference type="ChEBI" id="CHEBI:15378"/>
        <dbReference type="ChEBI" id="CHEBI:17976"/>
        <dbReference type="ChEBI" id="CHEBI:57856"/>
        <dbReference type="ChEBI" id="CHEBI:59789"/>
        <dbReference type="ChEBI" id="CHEBI:84422"/>
        <dbReference type="EC" id="2.1.1.64"/>
    </reaction>
</comment>
<feature type="binding site" evidence="4">
    <location>
        <position position="503"/>
    </location>
    <ligand>
        <name>S-adenosyl-L-methionine</name>
        <dbReference type="ChEBI" id="CHEBI:59789"/>
    </ligand>
</feature>
<dbReference type="Gene3D" id="3.30.40.10">
    <property type="entry name" value="Zinc/RING finger domain, C3HC4 (zinc finger)"/>
    <property type="match status" value="1"/>
</dbReference>
<evidence type="ECO:0000259" key="8">
    <source>
        <dbReference type="PROSITE" id="PS50016"/>
    </source>
</evidence>
<feature type="domain" description="UBR-type" evidence="9">
    <location>
        <begin position="34"/>
        <end position="104"/>
    </location>
</feature>
<feature type="zinc finger region" description="UBR-type" evidence="6">
    <location>
        <begin position="34"/>
        <end position="104"/>
    </location>
</feature>
<dbReference type="Pfam" id="PF08241">
    <property type="entry name" value="Methyltransf_11"/>
    <property type="match status" value="1"/>
</dbReference>
<keyword evidence="4" id="KW-0949">S-adenosyl-L-methionine</keyword>
<protein>
    <recommendedName>
        <fullName evidence="4">Ubiquinone biosynthesis O-methyltransferase, mitochondrial</fullName>
    </recommendedName>
    <alternativeName>
        <fullName evidence="4">3-demethylubiquinol 3-O-methyltransferase</fullName>
        <ecNumber evidence="4">2.1.1.64</ecNumber>
    </alternativeName>
    <alternativeName>
        <fullName evidence="4">3-demethylubiquinone 3-O-methyltransferase</fullName>
        <ecNumber evidence="4">2.1.1.-</ecNumber>
    </alternativeName>
    <alternativeName>
        <fullName evidence="4">Polyprenyldihydroxybenzoate methyltransferase</fullName>
        <ecNumber evidence="4">2.1.1.114</ecNumber>
    </alternativeName>
</protein>
<comment type="subcellular location">
    <subcellularLocation>
        <location evidence="4">Mitochondrion inner membrane</location>
        <topology evidence="4">Peripheral membrane protein</topology>
        <orientation evidence="4">Matrix side</orientation>
    </subcellularLocation>
</comment>
<dbReference type="InterPro" id="IPR040204">
    <property type="entry name" value="UBR7"/>
</dbReference>
<feature type="binding site" evidence="4">
    <location>
        <position position="577"/>
    </location>
    <ligand>
        <name>Mg(2+)</name>
        <dbReference type="ChEBI" id="CHEBI:18420"/>
    </ligand>
</feature>
<keyword evidence="4" id="KW-0489">Methyltransferase</keyword>
<dbReference type="SMART" id="SM00249">
    <property type="entry name" value="PHD"/>
    <property type="match status" value="1"/>
</dbReference>
<evidence type="ECO:0000256" key="7">
    <source>
        <dbReference type="SAM" id="MobiDB-lite"/>
    </source>
</evidence>
<dbReference type="InterPro" id="IPR013083">
    <property type="entry name" value="Znf_RING/FYVE/PHD"/>
</dbReference>
<comment type="function">
    <text evidence="4">O-methyltransferase required for two non-consecutive steps during ubiquinone biosynthesis. Catalyzes the 2 O-methylation of 3,4-dihydroxy-5-(all-trans-polyprenyl)benzoic acid into 4-hydroxy-3-methoxy-5-(all-trans-polyprenyl)benzoic acid. Also catalyzes the last step of ubiquinone biosynthesis by mediating methylation of 3-demethylubiquinone into ubiquinone. Also able to mediate the methylation of 3-demethylubiquinol into ubiquinol.</text>
</comment>
<feature type="binding site" evidence="4">
    <location>
        <position position="574"/>
    </location>
    <ligand>
        <name>Mg(2+)</name>
        <dbReference type="ChEBI" id="CHEBI:18420"/>
    </ligand>
</feature>
<dbReference type="NCBIfam" id="TIGR01983">
    <property type="entry name" value="UbiG"/>
    <property type="match status" value="1"/>
</dbReference>
<evidence type="ECO:0000256" key="2">
    <source>
        <dbReference type="ARBA" id="ARBA00022771"/>
    </source>
</evidence>
<comment type="cofactor">
    <cofactor evidence="4">
        <name>Mg(2+)</name>
        <dbReference type="ChEBI" id="CHEBI:18420"/>
    </cofactor>
</comment>
<comment type="similarity">
    <text evidence="4">Belongs to the class I-like SAM-binding methyltransferase superfamily. UbiG/COQ3 family.</text>
</comment>
<feature type="region of interest" description="Disordered" evidence="7">
    <location>
        <begin position="239"/>
        <end position="266"/>
    </location>
</feature>
<comment type="catalytic activity">
    <reaction evidence="4">
        <text>a 3-demethylubiquinone + S-adenosyl-L-methionine = a ubiquinone + S-adenosyl-L-homocysteine</text>
        <dbReference type="Rhea" id="RHEA:81215"/>
        <dbReference type="Rhea" id="RHEA-COMP:9565"/>
        <dbReference type="Rhea" id="RHEA-COMP:19654"/>
        <dbReference type="ChEBI" id="CHEBI:16389"/>
        <dbReference type="ChEBI" id="CHEBI:57856"/>
        <dbReference type="ChEBI" id="CHEBI:59789"/>
        <dbReference type="ChEBI" id="CHEBI:231825"/>
    </reaction>
</comment>
<dbReference type="PANTHER" id="PTHR13513:SF9">
    <property type="entry name" value="E3 UBIQUITIN-PROTEIN LIGASE UBR7-RELATED"/>
    <property type="match status" value="1"/>
</dbReference>
<dbReference type="GO" id="GO:0061542">
    <property type="term" value="F:3-demethylubiquinol 3-O-methyltransferase activity"/>
    <property type="evidence" value="ECO:0007669"/>
    <property type="project" value="UniProtKB-UniRule"/>
</dbReference>
<evidence type="ECO:0000256" key="4">
    <source>
        <dbReference type="HAMAP-Rule" id="MF_03190"/>
    </source>
</evidence>
<gene>
    <name evidence="4" type="primary">COQ3</name>
    <name evidence="10" type="ORF">G6F51_009353</name>
</gene>
<evidence type="ECO:0000313" key="11">
    <source>
        <dbReference type="Proteomes" id="UP000717996"/>
    </source>
</evidence>
<dbReference type="InterPro" id="IPR010233">
    <property type="entry name" value="UbiG_MeTrfase"/>
</dbReference>
<dbReference type="AlphaFoldDB" id="A0A9P6Y4L4"/>
<keyword evidence="2 5" id="KW-0863">Zinc-finger</keyword>
<evidence type="ECO:0000256" key="1">
    <source>
        <dbReference type="ARBA" id="ARBA00022723"/>
    </source>
</evidence>
<dbReference type="EC" id="2.1.1.114" evidence="4"/>
<dbReference type="InterPro" id="IPR011011">
    <property type="entry name" value="Znf_FYVE_PHD"/>
</dbReference>
<dbReference type="EC" id="2.1.1.-" evidence="4"/>
<dbReference type="EC" id="2.1.1.64" evidence="4"/>
<comment type="pathway">
    <text evidence="4">Cofactor biosynthesis; ubiquinone biosynthesis.</text>
</comment>
<dbReference type="EMBL" id="JAANIT010001702">
    <property type="protein sequence ID" value="KAG1539092.1"/>
    <property type="molecule type" value="Genomic_DNA"/>
</dbReference>
<dbReference type="Proteomes" id="UP000717996">
    <property type="component" value="Unassembled WGS sequence"/>
</dbReference>
<evidence type="ECO:0000256" key="6">
    <source>
        <dbReference type="PROSITE-ProRule" id="PRU00508"/>
    </source>
</evidence>
<keyword evidence="4" id="KW-0999">Mitochondrion inner membrane</keyword>
<keyword evidence="4" id="KW-0472">Membrane</keyword>
<dbReference type="PROSITE" id="PS50016">
    <property type="entry name" value="ZF_PHD_2"/>
    <property type="match status" value="1"/>
</dbReference>
<dbReference type="SUPFAM" id="SSF57903">
    <property type="entry name" value="FYVE/PHD zinc finger"/>
    <property type="match status" value="1"/>
</dbReference>
<dbReference type="GO" id="GO:0061630">
    <property type="term" value="F:ubiquitin protein ligase activity"/>
    <property type="evidence" value="ECO:0007669"/>
    <property type="project" value="InterPro"/>
</dbReference>
<dbReference type="PANTHER" id="PTHR13513">
    <property type="entry name" value="E3 UBIQUITIN-PROTEIN LIGASE UBR7"/>
    <property type="match status" value="1"/>
</dbReference>
<dbReference type="InterPro" id="IPR047506">
    <property type="entry name" value="UBR7-like_UBR-box"/>
</dbReference>
<dbReference type="Pfam" id="PF02207">
    <property type="entry name" value="zf-UBR"/>
    <property type="match status" value="1"/>
</dbReference>
<keyword evidence="1 4" id="KW-0479">Metal-binding</keyword>
<evidence type="ECO:0000259" key="9">
    <source>
        <dbReference type="PROSITE" id="PS51157"/>
    </source>
</evidence>
<comment type="caution">
    <text evidence="10">The sequence shown here is derived from an EMBL/GenBank/DDBJ whole genome shotgun (WGS) entry which is preliminary data.</text>
</comment>
<dbReference type="CDD" id="cd19677">
    <property type="entry name" value="UBR-box_UBR7"/>
    <property type="match status" value="1"/>
</dbReference>
<keyword evidence="4" id="KW-0831">Ubiquinone biosynthesis</keyword>
<dbReference type="InterPro" id="IPR029063">
    <property type="entry name" value="SAM-dependent_MTases_sf"/>
</dbReference>
<dbReference type="InterPro" id="IPR019786">
    <property type="entry name" value="Zinc_finger_PHD-type_CS"/>
</dbReference>
<evidence type="ECO:0000256" key="3">
    <source>
        <dbReference type="ARBA" id="ARBA00022833"/>
    </source>
</evidence>
<dbReference type="PROSITE" id="PS01359">
    <property type="entry name" value="ZF_PHD_1"/>
    <property type="match status" value="1"/>
</dbReference>
<dbReference type="InterPro" id="IPR013216">
    <property type="entry name" value="Methyltransf_11"/>
</dbReference>
<dbReference type="Gene3D" id="3.40.50.150">
    <property type="entry name" value="Vaccinia Virus protein VP39"/>
    <property type="match status" value="1"/>
</dbReference>
<dbReference type="GO" id="GO:0008270">
    <property type="term" value="F:zinc ion binding"/>
    <property type="evidence" value="ECO:0007669"/>
    <property type="project" value="UniProtKB-KW"/>
</dbReference>